<accession>A0A139SIS4</accession>
<name>A0A139SIS4_9BACT</name>
<proteinExistence type="predicted"/>
<reference evidence="2" key="1">
    <citation type="submission" date="2016-02" db="EMBL/GenBank/DDBJ databases">
        <authorList>
            <person name="Sanders J.G."/>
            <person name="Lin J.Y."/>
            <person name="Wertz J.T."/>
            <person name="Russell J.A."/>
            <person name="Moreau C.S."/>
            <person name="Powell S."/>
        </authorList>
    </citation>
    <scope>NUCLEOTIDE SEQUENCE [LARGE SCALE GENOMIC DNA]</scope>
    <source>
        <strain evidence="2">CAG34</strain>
    </source>
</reference>
<comment type="caution">
    <text evidence="1">The sequence shown here is derived from an EMBL/GenBank/DDBJ whole genome shotgun (WGS) entry which is preliminary data.</text>
</comment>
<sequence length="88" mass="9983">MVITAPEPHVREHVSALLVEEGMSARDGGRKPTLQVPLQLIEPHELTKDQLQDRARAVEALLQWPKKYVIDPPLTIEEIISARDEGRR</sequence>
<keyword evidence="2" id="KW-1185">Reference proteome</keyword>
<organism evidence="1 2">
    <name type="scientific">Cephaloticoccus primus</name>
    <dbReference type="NCBI Taxonomy" id="1548207"/>
    <lineage>
        <taxon>Bacteria</taxon>
        <taxon>Pseudomonadati</taxon>
        <taxon>Verrucomicrobiota</taxon>
        <taxon>Opitutia</taxon>
        <taxon>Opitutales</taxon>
        <taxon>Opitutaceae</taxon>
        <taxon>Cephaloticoccus</taxon>
    </lineage>
</organism>
<dbReference type="Proteomes" id="UP000070058">
    <property type="component" value="Unassembled WGS sequence"/>
</dbReference>
<dbReference type="STRING" id="1548207.AXK11_08290"/>
<dbReference type="EMBL" id="LSZQ01000062">
    <property type="protein sequence ID" value="KXU34482.1"/>
    <property type="molecule type" value="Genomic_DNA"/>
</dbReference>
<evidence type="ECO:0000313" key="2">
    <source>
        <dbReference type="Proteomes" id="UP000070058"/>
    </source>
</evidence>
<protein>
    <submittedName>
        <fullName evidence="1">Uncharacterized protein</fullName>
    </submittedName>
</protein>
<dbReference type="AlphaFoldDB" id="A0A139SIS4"/>
<evidence type="ECO:0000313" key="1">
    <source>
        <dbReference type="EMBL" id="KXU34482.1"/>
    </source>
</evidence>
<gene>
    <name evidence="1" type="ORF">AXK11_08290</name>
</gene>